<dbReference type="RefSeq" id="WP_345683871.1">
    <property type="nucleotide sequence ID" value="NZ_BAABRO010000004.1"/>
</dbReference>
<dbReference type="PROSITE" id="PS51194">
    <property type="entry name" value="HELICASE_CTER"/>
    <property type="match status" value="1"/>
</dbReference>
<dbReference type="SMART" id="SM00490">
    <property type="entry name" value="HELICc"/>
    <property type="match status" value="1"/>
</dbReference>
<dbReference type="Pfam" id="PF00176">
    <property type="entry name" value="SNF2-rel_dom"/>
    <property type="match status" value="1"/>
</dbReference>
<keyword evidence="2" id="KW-0862">Zinc</keyword>
<dbReference type="Gene3D" id="3.40.50.10810">
    <property type="entry name" value="Tandem AAA-ATPase domain"/>
    <property type="match status" value="1"/>
</dbReference>
<dbReference type="InterPro" id="IPR000330">
    <property type="entry name" value="SNF2_N"/>
</dbReference>
<dbReference type="Proteomes" id="UP001416858">
    <property type="component" value="Unassembled WGS sequence"/>
</dbReference>
<dbReference type="SMART" id="SM00487">
    <property type="entry name" value="DEXDc"/>
    <property type="match status" value="1"/>
</dbReference>
<dbReference type="Gene3D" id="3.40.50.300">
    <property type="entry name" value="P-loop containing nucleotide triphosphate hydrolases"/>
    <property type="match status" value="1"/>
</dbReference>
<dbReference type="InterPro" id="IPR038718">
    <property type="entry name" value="SNF2-like_sf"/>
</dbReference>
<dbReference type="PROSITE" id="PS51192">
    <property type="entry name" value="HELICASE_ATP_BIND_1"/>
    <property type="match status" value="1"/>
</dbReference>
<sequence length="1123" mass="125434">MKDGSLNPEAMRASLARLAEARSMADKAKLPSFLQPPKIDPDAGLRRHMQWHDRLVDIINAFPAGIADPSSDRYVECSVEQVFSTGEFHGVATVARNRFDVYARVDDAEAPTGCTCDDAGGNRVCLHQVKFVDNLLDQLEYVRSSLSRDVIRGNFAKGKPSYERFEADLKERVLRRLNALVEREAELTSRYESAADDSLPILSKLRAQRVVWNFQLEEGYLIVNPVLQMQKKRGDGFTKGKKIGLDRIVKETTLPLTDADRRVAKGIRRNENNYYFGGSGFVLDPFYALPRLVNESNVLFENEPFQIVRTPMCLSLLPLKQKGKWAFGFTDEYGKIREAKLICTHDAFLSIDTANRVLYLGESEDENVDLMRDVVAIGVFEDDQLDAVIQQVRPLQKRISLRLPESHAGPILCEHAKLALLLRTRSDGAMDYGIRFRDAAGMLRCPAADPMIVTVMRDGKSVQVQRSAAAENQQVEKIAEALDLEIEDSSGFGTIGDFRTALDVIERLKSSDLEIEILWDKSSEKPISVLGSLSSKNVRVDITSKRNWFGISGECDFGDKKVPLKELLNGITSATADGIEGDFIRIGDGGWARISDSLRKRLKRLHDATHADRQTLKLDATAAPAIRELMDSDIEIKAAKSWQKCLTRLDRAEKLNPKVPKNLDATLRDYQIDGYKWMRRLAEWGVGGILADDMGLGKTLQTLAVLLDRSEMGPSLVIAPTSVGFNWAREAGRFAPDLNVHLYRETEREEFLPSVGPGNLVVCSYGLALRDAAALASVQWGTIVLDEAQAIKNSRSKTSKAIAALQADWIVALTGTPVENHLGELWSLFHVVSPGVFGGWDHFRKRFALPIEKQDDQASRTALAERLKPFVLRRTKSEVLSELPPRTEVNLYVDLSSAERAEYEKVRRVAIGEIEQLESQPEIKDQRFKILAMLTRLRQISCHVGLVNENWTASSAKLEQLCETLDSLREEGHRALVFSQFTAHLALIRTALDARGITYEYLDGSTPATARQQAVDRFQQGTADAFLISLKAGGTGLNLTAADYVIHMDPWWNPAVEDQATDRAHRYGQDKPVMVYRIIAKGTIEEEILAMHESKRDLVAGVMEGTEAAAKLSNDDLIRMIRS</sequence>
<dbReference type="PANTHER" id="PTHR10799">
    <property type="entry name" value="SNF2/RAD54 HELICASE FAMILY"/>
    <property type="match status" value="1"/>
</dbReference>
<dbReference type="InterPro" id="IPR007527">
    <property type="entry name" value="Znf_SWIM"/>
</dbReference>
<evidence type="ECO:0000256" key="2">
    <source>
        <dbReference type="PROSITE-ProRule" id="PRU00325"/>
    </source>
</evidence>
<keyword evidence="2" id="KW-0863">Zinc-finger</keyword>
<gene>
    <name evidence="6" type="primary">rapA_2</name>
    <name evidence="6" type="ORF">Rcae01_02433</name>
</gene>
<dbReference type="InterPro" id="IPR014001">
    <property type="entry name" value="Helicase_ATP-bd"/>
</dbReference>
<protein>
    <submittedName>
        <fullName evidence="6">RNA polymerase-associated protein RapA</fullName>
    </submittedName>
</protein>
<evidence type="ECO:0000259" key="4">
    <source>
        <dbReference type="PROSITE" id="PS51192"/>
    </source>
</evidence>
<dbReference type="CDD" id="cd18012">
    <property type="entry name" value="DEXQc_arch_SWI2_SNF2"/>
    <property type="match status" value="1"/>
</dbReference>
<dbReference type="InterPro" id="IPR001650">
    <property type="entry name" value="Helicase_C-like"/>
</dbReference>
<feature type="domain" description="SWIM-type" evidence="3">
    <location>
        <begin position="99"/>
        <end position="136"/>
    </location>
</feature>
<dbReference type="InterPro" id="IPR049730">
    <property type="entry name" value="SNF2/RAD54-like_C"/>
</dbReference>
<keyword evidence="7" id="KW-1185">Reference proteome</keyword>
<proteinExistence type="predicted"/>
<comment type="caution">
    <text evidence="6">The sequence shown here is derived from an EMBL/GenBank/DDBJ whole genome shotgun (WGS) entry which is preliminary data.</text>
</comment>
<organism evidence="6 7">
    <name type="scientific">Novipirellula caenicola</name>
    <dbReference type="NCBI Taxonomy" id="1536901"/>
    <lineage>
        <taxon>Bacteria</taxon>
        <taxon>Pseudomonadati</taxon>
        <taxon>Planctomycetota</taxon>
        <taxon>Planctomycetia</taxon>
        <taxon>Pirellulales</taxon>
        <taxon>Pirellulaceae</taxon>
        <taxon>Novipirellula</taxon>
    </lineage>
</organism>
<dbReference type="EMBL" id="BAABRO010000004">
    <property type="protein sequence ID" value="GAA5506979.1"/>
    <property type="molecule type" value="Genomic_DNA"/>
</dbReference>
<keyword evidence="2" id="KW-0479">Metal-binding</keyword>
<evidence type="ECO:0000259" key="5">
    <source>
        <dbReference type="PROSITE" id="PS51194"/>
    </source>
</evidence>
<reference evidence="6 7" key="1">
    <citation type="submission" date="2024-02" db="EMBL/GenBank/DDBJ databases">
        <title>Rhodopirellula caenicola NBRC 110016.</title>
        <authorList>
            <person name="Ichikawa N."/>
            <person name="Katano-Makiyama Y."/>
            <person name="Hidaka K."/>
        </authorList>
    </citation>
    <scope>NUCLEOTIDE SEQUENCE [LARGE SCALE GENOMIC DNA]</scope>
    <source>
        <strain evidence="6 7">NBRC 110016</strain>
    </source>
</reference>
<dbReference type="InterPro" id="IPR027417">
    <property type="entry name" value="P-loop_NTPase"/>
</dbReference>
<evidence type="ECO:0000259" key="3">
    <source>
        <dbReference type="PROSITE" id="PS50966"/>
    </source>
</evidence>
<evidence type="ECO:0000256" key="1">
    <source>
        <dbReference type="ARBA" id="ARBA00022801"/>
    </source>
</evidence>
<feature type="domain" description="Helicase C-terminal" evidence="5">
    <location>
        <begin position="957"/>
        <end position="1118"/>
    </location>
</feature>
<evidence type="ECO:0000313" key="6">
    <source>
        <dbReference type="EMBL" id="GAA5506979.1"/>
    </source>
</evidence>
<dbReference type="CDD" id="cd18793">
    <property type="entry name" value="SF2_C_SNF"/>
    <property type="match status" value="1"/>
</dbReference>
<keyword evidence="1" id="KW-0378">Hydrolase</keyword>
<evidence type="ECO:0000313" key="7">
    <source>
        <dbReference type="Proteomes" id="UP001416858"/>
    </source>
</evidence>
<name>A0ABP9VP81_9BACT</name>
<feature type="domain" description="Helicase ATP-binding" evidence="4">
    <location>
        <begin position="679"/>
        <end position="835"/>
    </location>
</feature>
<dbReference type="PROSITE" id="PS50966">
    <property type="entry name" value="ZF_SWIM"/>
    <property type="match status" value="1"/>
</dbReference>
<dbReference type="Pfam" id="PF00271">
    <property type="entry name" value="Helicase_C"/>
    <property type="match status" value="1"/>
</dbReference>
<dbReference type="SUPFAM" id="SSF52540">
    <property type="entry name" value="P-loop containing nucleoside triphosphate hydrolases"/>
    <property type="match status" value="2"/>
</dbReference>
<accession>A0ABP9VP81</accession>